<dbReference type="EMBL" id="HBUF01076247">
    <property type="protein sequence ID" value="CAG6631204.1"/>
    <property type="molecule type" value="Transcribed_RNA"/>
</dbReference>
<feature type="compositionally biased region" description="Basic and acidic residues" evidence="1">
    <location>
        <begin position="203"/>
        <end position="215"/>
    </location>
</feature>
<keyword evidence="2" id="KW-0732">Signal</keyword>
<dbReference type="AlphaFoldDB" id="A0A8D8VRQ3"/>
<evidence type="ECO:0000256" key="2">
    <source>
        <dbReference type="SAM" id="SignalP"/>
    </source>
</evidence>
<feature type="region of interest" description="Disordered" evidence="1">
    <location>
        <begin position="192"/>
        <end position="281"/>
    </location>
</feature>
<name>A0A8D8VRQ3_9HEMI</name>
<organism evidence="3">
    <name type="scientific">Cacopsylla melanoneura</name>
    <dbReference type="NCBI Taxonomy" id="428564"/>
    <lineage>
        <taxon>Eukaryota</taxon>
        <taxon>Metazoa</taxon>
        <taxon>Ecdysozoa</taxon>
        <taxon>Arthropoda</taxon>
        <taxon>Hexapoda</taxon>
        <taxon>Insecta</taxon>
        <taxon>Pterygota</taxon>
        <taxon>Neoptera</taxon>
        <taxon>Paraneoptera</taxon>
        <taxon>Hemiptera</taxon>
        <taxon>Sternorrhyncha</taxon>
        <taxon>Psylloidea</taxon>
        <taxon>Psyllidae</taxon>
        <taxon>Psyllinae</taxon>
        <taxon>Cacopsylla</taxon>
    </lineage>
</organism>
<feature type="signal peptide" evidence="2">
    <location>
        <begin position="1"/>
        <end position="17"/>
    </location>
</feature>
<accession>A0A8D8VRQ3</accession>
<protein>
    <submittedName>
        <fullName evidence="3">Uncharacterized protein</fullName>
    </submittedName>
</protein>
<proteinExistence type="predicted"/>
<evidence type="ECO:0000256" key="1">
    <source>
        <dbReference type="SAM" id="MobiDB-lite"/>
    </source>
</evidence>
<feature type="chain" id="PRO_5036428771" evidence="2">
    <location>
        <begin position="18"/>
        <end position="317"/>
    </location>
</feature>
<reference evidence="3" key="1">
    <citation type="submission" date="2021-05" db="EMBL/GenBank/DDBJ databases">
        <authorList>
            <person name="Alioto T."/>
            <person name="Alioto T."/>
            <person name="Gomez Garrido J."/>
        </authorList>
    </citation>
    <scope>NUCLEOTIDE SEQUENCE</scope>
</reference>
<evidence type="ECO:0000313" key="3">
    <source>
        <dbReference type="EMBL" id="CAG6631205.1"/>
    </source>
</evidence>
<sequence length="317" mass="35345">MNVLLLLILFTVRSVRSIILIPEEVPSLLSIVYSNIPPVLKGTDSRLGIGFRLGPNADFQYQIELGPQTRTQQIGPDAPAPEASKKRHVQQQNQLGNLPSKDKPHWIYTWNNINPGSTGNKDTLPKDFDFDQPQQAEGDMVNQVNHGGAQYQNNGVASHLYKLYEQSTLNKQKTISTTAAPDKQEDSVIVSNIDKQSHSLAPPKDRISQASESKKQSISNNSQRNVDKAQPPVNLSTTHPHVHNSHVNKAPLIPLEKPKQVNQSSKPESEIEDQEIEASENHDIVSEAETENRINQIHSLTHSQFVQRVPANQKKDN</sequence>
<dbReference type="EMBL" id="HBUF01076248">
    <property type="protein sequence ID" value="CAG6631205.1"/>
    <property type="molecule type" value="Transcribed_RNA"/>
</dbReference>
<feature type="region of interest" description="Disordered" evidence="1">
    <location>
        <begin position="69"/>
        <end position="101"/>
    </location>
</feature>